<feature type="transmembrane region" description="Helical" evidence="1">
    <location>
        <begin position="182"/>
        <end position="204"/>
    </location>
</feature>
<organism evidence="2 3">
    <name type="scientific">Nothophoma quercina</name>
    <dbReference type="NCBI Taxonomy" id="749835"/>
    <lineage>
        <taxon>Eukaryota</taxon>
        <taxon>Fungi</taxon>
        <taxon>Dikarya</taxon>
        <taxon>Ascomycota</taxon>
        <taxon>Pezizomycotina</taxon>
        <taxon>Dothideomycetes</taxon>
        <taxon>Pleosporomycetidae</taxon>
        <taxon>Pleosporales</taxon>
        <taxon>Pleosporineae</taxon>
        <taxon>Didymellaceae</taxon>
        <taxon>Nothophoma</taxon>
    </lineage>
</organism>
<evidence type="ECO:0000313" key="2">
    <source>
        <dbReference type="EMBL" id="KAL1603293.1"/>
    </source>
</evidence>
<dbReference type="EMBL" id="JAKIXB020000012">
    <property type="protein sequence ID" value="KAL1603293.1"/>
    <property type="molecule type" value="Genomic_DNA"/>
</dbReference>
<protein>
    <submittedName>
        <fullName evidence="2">Uncharacterized protein</fullName>
    </submittedName>
</protein>
<dbReference type="PANTHER" id="PTHR35394">
    <property type="entry name" value="DUF3176 DOMAIN-CONTAINING PROTEIN"/>
    <property type="match status" value="1"/>
</dbReference>
<reference evidence="2 3" key="1">
    <citation type="submission" date="2024-02" db="EMBL/GenBank/DDBJ databases">
        <title>De novo assembly and annotation of 12 fungi associated with fruit tree decline syndrome in Ontario, Canada.</title>
        <authorList>
            <person name="Sulman M."/>
            <person name="Ellouze W."/>
            <person name="Ilyukhin E."/>
        </authorList>
    </citation>
    <scope>NUCLEOTIDE SEQUENCE [LARGE SCALE GENOMIC DNA]</scope>
    <source>
        <strain evidence="2 3">M97-236</strain>
    </source>
</reference>
<keyword evidence="1" id="KW-1133">Transmembrane helix</keyword>
<evidence type="ECO:0000256" key="1">
    <source>
        <dbReference type="SAM" id="Phobius"/>
    </source>
</evidence>
<proteinExistence type="predicted"/>
<keyword evidence="1" id="KW-0812">Transmembrane</keyword>
<gene>
    <name evidence="2" type="ORF">SLS59_004389</name>
</gene>
<sequence length="272" mass="30621">MYEAETRDGKLRETVLRSWAIRNAASYKPDPKSTIYNYTSDGSAIDIYVAQKGDRLYDPEVPRTNLVLSVPKEESPDVMSFTRTLNVSYAFITTTTESFLDLTAESKAIGHKTIGMMAYPAWHGGITPLVNALWDSKNLTETFDNVARSLTNQMRNTAMNLPEYSEAPGFTLKWVIHVRVKWAYLAFPAAMIGLGVIYVLLAIWESTRLHVPVWKESAMPSLLHGLDNDTQNLLRGAQTDSTGTKAETMRVRFRHDEKDDCLRLIADEGTVH</sequence>
<name>A0ABR3RFS2_9PLEO</name>
<dbReference type="PANTHER" id="PTHR35394:SF5">
    <property type="entry name" value="DUF3176 DOMAIN-CONTAINING PROTEIN"/>
    <property type="match status" value="1"/>
</dbReference>
<comment type="caution">
    <text evidence="2">The sequence shown here is derived from an EMBL/GenBank/DDBJ whole genome shotgun (WGS) entry which is preliminary data.</text>
</comment>
<evidence type="ECO:0000313" key="3">
    <source>
        <dbReference type="Proteomes" id="UP001521222"/>
    </source>
</evidence>
<accession>A0ABR3RFS2</accession>
<keyword evidence="3" id="KW-1185">Reference proteome</keyword>
<dbReference type="Proteomes" id="UP001521222">
    <property type="component" value="Unassembled WGS sequence"/>
</dbReference>
<keyword evidence="1" id="KW-0472">Membrane</keyword>